<organism evidence="1 2">
    <name type="scientific">Jhaorihella thermophila</name>
    <dbReference type="NCBI Taxonomy" id="488547"/>
    <lineage>
        <taxon>Bacteria</taxon>
        <taxon>Pseudomonadati</taxon>
        <taxon>Pseudomonadota</taxon>
        <taxon>Alphaproteobacteria</taxon>
        <taxon>Rhodobacterales</taxon>
        <taxon>Paracoccaceae</taxon>
        <taxon>Jhaorihella</taxon>
    </lineage>
</organism>
<proteinExistence type="predicted"/>
<dbReference type="EMBL" id="FNVD01000001">
    <property type="protein sequence ID" value="SEF51773.1"/>
    <property type="molecule type" value="Genomic_DNA"/>
</dbReference>
<gene>
    <name evidence="1" type="ORF">SAMN05421751_101625</name>
</gene>
<keyword evidence="2" id="KW-1185">Reference proteome</keyword>
<evidence type="ECO:0000313" key="1">
    <source>
        <dbReference type="EMBL" id="SEF51773.1"/>
    </source>
</evidence>
<sequence length="291" mass="33152">MQIVFHAGAHVTDEDRLLKCLLRDRDALTARGVSVPGPRRYRPLIKNAFAAMEEAEPAEDARDVLIDAILDEEIADRVFLSNEHFFGSRRFAVIDNQFYPLAEQRLRHLRSLFPQDQIELFMAIRNPATFVPALLRDAAPRTVRTVLETSDPRALRWSDLFVRIRAAVPDVSITVWCNEDTPLIWGQILREAAGLEPTEEVSGALDLIAEIMKESGFRRLQDYLAKAPPMTEVHRRRVLAAFLDKYAREDAVEEELDLAGWTEELVEELTEDYDDDVARIQHIPGVNLIAP</sequence>
<dbReference type="Proteomes" id="UP000236742">
    <property type="component" value="Unassembled WGS sequence"/>
</dbReference>
<evidence type="ECO:0008006" key="3">
    <source>
        <dbReference type="Google" id="ProtNLM"/>
    </source>
</evidence>
<reference evidence="1 2" key="1">
    <citation type="submission" date="2016-10" db="EMBL/GenBank/DDBJ databases">
        <authorList>
            <person name="de Groot N.N."/>
        </authorList>
    </citation>
    <scope>NUCLEOTIDE SEQUENCE [LARGE SCALE GENOMIC DNA]</scope>
    <source>
        <strain evidence="1 2">DSM 23413</strain>
    </source>
</reference>
<dbReference type="OrthoDB" id="7816979at2"/>
<dbReference type="RefSeq" id="WP_104006593.1">
    <property type="nucleotide sequence ID" value="NZ_FNVD01000001.1"/>
</dbReference>
<evidence type="ECO:0000313" key="2">
    <source>
        <dbReference type="Proteomes" id="UP000236742"/>
    </source>
</evidence>
<dbReference type="AlphaFoldDB" id="A0A1H5SMC7"/>
<protein>
    <recommendedName>
        <fullName evidence="3">Sulfotransferase family protein</fullName>
    </recommendedName>
</protein>
<accession>A0A1H5SMC7</accession>
<name>A0A1H5SMC7_9RHOB</name>